<protein>
    <submittedName>
        <fullName evidence="2">Uncharacterized protein</fullName>
    </submittedName>
</protein>
<reference evidence="2 3" key="1">
    <citation type="journal article" date="2013" name="Genome Biol.">
        <title>Genome of Acanthamoeba castellanii highlights extensive lateral gene transfer and early evolution of tyrosine kinase signaling.</title>
        <authorList>
            <person name="Clarke M."/>
            <person name="Lohan A.J."/>
            <person name="Liu B."/>
            <person name="Lagkouvardos I."/>
            <person name="Roy S."/>
            <person name="Zafar N."/>
            <person name="Bertelli C."/>
            <person name="Schilde C."/>
            <person name="Kianianmomeni A."/>
            <person name="Burglin T.R."/>
            <person name="Frech C."/>
            <person name="Turcotte B."/>
            <person name="Kopec K.O."/>
            <person name="Synnott J.M."/>
            <person name="Choo C."/>
            <person name="Paponov I."/>
            <person name="Finkler A."/>
            <person name="Soon Heng Tan C."/>
            <person name="Hutchins A.P."/>
            <person name="Weinmeier T."/>
            <person name="Rattei T."/>
            <person name="Chu J.S."/>
            <person name="Gimenez G."/>
            <person name="Irimia M."/>
            <person name="Rigden D.J."/>
            <person name="Fitzpatrick D.A."/>
            <person name="Lorenzo-Morales J."/>
            <person name="Bateman A."/>
            <person name="Chiu C.H."/>
            <person name="Tang P."/>
            <person name="Hegemann P."/>
            <person name="Fromm H."/>
            <person name="Raoult D."/>
            <person name="Greub G."/>
            <person name="Miranda-Saavedra D."/>
            <person name="Chen N."/>
            <person name="Nash P."/>
            <person name="Ginger M.L."/>
            <person name="Horn M."/>
            <person name="Schaap P."/>
            <person name="Caler L."/>
            <person name="Loftus B."/>
        </authorList>
    </citation>
    <scope>NUCLEOTIDE SEQUENCE [LARGE SCALE GENOMIC DNA]</scope>
    <source>
        <strain evidence="2 3">Neff</strain>
    </source>
</reference>
<keyword evidence="1" id="KW-0732">Signal</keyword>
<dbReference type="RefSeq" id="XP_004338263.1">
    <property type="nucleotide sequence ID" value="XM_004338215.1"/>
</dbReference>
<evidence type="ECO:0000313" key="3">
    <source>
        <dbReference type="Proteomes" id="UP000011083"/>
    </source>
</evidence>
<accession>L8GTB8</accession>
<name>L8GTB8_ACACF</name>
<dbReference type="Proteomes" id="UP000011083">
    <property type="component" value="Unassembled WGS sequence"/>
</dbReference>
<feature type="signal peptide" evidence="1">
    <location>
        <begin position="1"/>
        <end position="24"/>
    </location>
</feature>
<dbReference type="KEGG" id="acan:ACA1_310790"/>
<keyword evidence="3" id="KW-1185">Reference proteome</keyword>
<feature type="chain" id="PRO_5003990591" evidence="1">
    <location>
        <begin position="25"/>
        <end position="178"/>
    </location>
</feature>
<evidence type="ECO:0000256" key="1">
    <source>
        <dbReference type="SAM" id="SignalP"/>
    </source>
</evidence>
<evidence type="ECO:0000313" key="2">
    <source>
        <dbReference type="EMBL" id="ELR16250.1"/>
    </source>
</evidence>
<sequence length="178" mass="19577">MRYEHLGFSLFIIVSIFIISGASGQPRHTPAPVSAAVMNEQRLRAEAISEKYNLGWYGNWCGGGHGGYQDCCNGTACPACVTDVPDECNAGESENWAKCRPTKECAKRFRLHFPRAIPRGTTAGAIVTWWQTSLLIQAFDYTLACWAYPTGNWTGAPYCNGVINRKQPVSQYCTAATN</sequence>
<gene>
    <name evidence="2" type="ORF">ACA1_310790</name>
</gene>
<dbReference type="GeneID" id="14916928"/>
<dbReference type="AlphaFoldDB" id="L8GTB8"/>
<proteinExistence type="predicted"/>
<dbReference type="EMBL" id="KB008002">
    <property type="protein sequence ID" value="ELR16250.1"/>
    <property type="molecule type" value="Genomic_DNA"/>
</dbReference>
<organism evidence="2 3">
    <name type="scientific">Acanthamoeba castellanii (strain ATCC 30010 / Neff)</name>
    <dbReference type="NCBI Taxonomy" id="1257118"/>
    <lineage>
        <taxon>Eukaryota</taxon>
        <taxon>Amoebozoa</taxon>
        <taxon>Discosea</taxon>
        <taxon>Longamoebia</taxon>
        <taxon>Centramoebida</taxon>
        <taxon>Acanthamoebidae</taxon>
        <taxon>Acanthamoeba</taxon>
    </lineage>
</organism>
<dbReference type="VEuPathDB" id="AmoebaDB:ACA1_310790"/>